<sequence length="155" mass="17208">MTSGSPGEFRGSDDWEFRDGWESRLDTPAVTQLRAIRDLWASWRWWELVPDVDEPFVLDGRGTRSTDDEMVDVLDNDYVTAARTPDGSLAVVYVPTQRTIRLAQPLIPPGARFAWIDPADAAAPSRPAQIDRNGRVSTPGANADGDEDWLLVVTP</sequence>
<protein>
    <submittedName>
        <fullName evidence="2">Uncharacterized protein</fullName>
    </submittedName>
</protein>
<name>A0ABQ0YE19_9NOCA</name>
<comment type="caution">
    <text evidence="2">The sequence shown here is derived from an EMBL/GenBank/DDBJ whole genome shotgun (WGS) entry which is preliminary data.</text>
</comment>
<evidence type="ECO:0000313" key="3">
    <source>
        <dbReference type="Proteomes" id="UP000325466"/>
    </source>
</evidence>
<keyword evidence="3" id="KW-1185">Reference proteome</keyword>
<dbReference type="Proteomes" id="UP000325466">
    <property type="component" value="Unassembled WGS sequence"/>
</dbReference>
<gene>
    <name evidence="2" type="ORF">RAJCM14343_0008</name>
</gene>
<organism evidence="2 3">
    <name type="scientific">Rhodococcus aetherivorans</name>
    <dbReference type="NCBI Taxonomy" id="191292"/>
    <lineage>
        <taxon>Bacteria</taxon>
        <taxon>Bacillati</taxon>
        <taxon>Actinomycetota</taxon>
        <taxon>Actinomycetes</taxon>
        <taxon>Mycobacteriales</taxon>
        <taxon>Nocardiaceae</taxon>
        <taxon>Rhodococcus</taxon>
    </lineage>
</organism>
<evidence type="ECO:0000313" key="2">
    <source>
        <dbReference type="EMBL" id="GES34768.1"/>
    </source>
</evidence>
<feature type="region of interest" description="Disordered" evidence="1">
    <location>
        <begin position="124"/>
        <end position="147"/>
    </location>
</feature>
<dbReference type="EMBL" id="BLAH01000001">
    <property type="protein sequence ID" value="GES34768.1"/>
    <property type="molecule type" value="Genomic_DNA"/>
</dbReference>
<evidence type="ECO:0000256" key="1">
    <source>
        <dbReference type="SAM" id="MobiDB-lite"/>
    </source>
</evidence>
<accession>A0ABQ0YE19</accession>
<reference evidence="2 3" key="1">
    <citation type="journal article" date="2018" name="Biodegradation">
        <title>1,4-Dioxane degradation characteristics of Rhodococcus aetherivorans JCM 14343.</title>
        <authorList>
            <person name="Inoue D."/>
            <person name="Tsunoda T."/>
            <person name="Yamamoto N."/>
            <person name="Ike M."/>
            <person name="Sei K."/>
        </authorList>
    </citation>
    <scope>NUCLEOTIDE SEQUENCE [LARGE SCALE GENOMIC DNA]</scope>
    <source>
        <strain evidence="2 3">JCM 14343</strain>
    </source>
</reference>
<proteinExistence type="predicted"/>